<dbReference type="GO" id="GO:0003676">
    <property type="term" value="F:nucleic acid binding"/>
    <property type="evidence" value="ECO:0007669"/>
    <property type="project" value="InterPro"/>
</dbReference>
<proteinExistence type="predicted"/>
<dbReference type="Pfam" id="PF00078">
    <property type="entry name" value="RVT_1"/>
    <property type="match status" value="1"/>
</dbReference>
<dbReference type="PROSITE" id="PS50878">
    <property type="entry name" value="RT_POL"/>
    <property type="match status" value="1"/>
</dbReference>
<dbReference type="InterPro" id="IPR043128">
    <property type="entry name" value="Rev_trsase/Diguanyl_cyclase"/>
</dbReference>
<evidence type="ECO:0000256" key="5">
    <source>
        <dbReference type="ARBA" id="ARBA00022759"/>
    </source>
</evidence>
<dbReference type="Proteomes" id="UP000606786">
    <property type="component" value="Unassembled WGS sequence"/>
</dbReference>
<comment type="caution">
    <text evidence="10">The sequence shown here is derived from an EMBL/GenBank/DDBJ whole genome shotgun (WGS) entry which is preliminary data.</text>
</comment>
<dbReference type="GO" id="GO:0004519">
    <property type="term" value="F:endonuclease activity"/>
    <property type="evidence" value="ECO:0007669"/>
    <property type="project" value="UniProtKB-KW"/>
</dbReference>
<protein>
    <recommendedName>
        <fullName evidence="1">RNA-directed DNA polymerase</fullName>
        <ecNumber evidence="1">2.7.7.49</ecNumber>
    </recommendedName>
</protein>
<dbReference type="SUPFAM" id="SSF56672">
    <property type="entry name" value="DNA/RNA polymerases"/>
    <property type="match status" value="1"/>
</dbReference>
<keyword evidence="7" id="KW-0695">RNA-directed DNA polymerase</keyword>
<dbReference type="PANTHER" id="PTHR37984">
    <property type="entry name" value="PROTEIN CBG26694"/>
    <property type="match status" value="1"/>
</dbReference>
<evidence type="ECO:0000256" key="3">
    <source>
        <dbReference type="ARBA" id="ARBA00022695"/>
    </source>
</evidence>
<evidence type="ECO:0000313" key="11">
    <source>
        <dbReference type="Proteomes" id="UP000606786"/>
    </source>
</evidence>
<keyword evidence="11" id="KW-1185">Reference proteome</keyword>
<sequence length="886" mass="101505">MPSNIEDLIKYNFKTFANPSRALPFNTRVVAAIKTTTEAPIYSRSYPYPISVAAFVNKEISDLLRDGIIQPSHSSYNSPIHVVTKKGLDNEGNQQLRLVIDFRKLNEKTSSDKYPIPDTSVILANLGKSKIFTTLDLKSGFHQILLAEKDRCKTAFSVNNGKYEFCRLPFGLKNAPSIFQRAIDDILREYVGKICHVYVDDIIIFSPDETSHFEHVDLILKKIGEAGMRVSLQKSKFFKKEVEFLGFVVSAKGISTCRDKIEAIANYQEPKSLRALRSFLGLSGYYRRFIKDYAHISKPLTKYLRGENGHVKSKHSKHISISFDNDAKQAFQKLKNILSSEDVLLQHPDYSKPFEITTDASSVALGAVLSQGGKPITMISRTLSKTEEHYATNERELLAIVWAFQKLRHYLYGVKDIYIYTDHQPLTYALSEKNPNSKLKRWTAFIDSYSPRYFYKPGKENIVADALSRQYMHNLSDDTAHSEISSSDAIKTVKCPVNQFKTQLLLSQSDFNSKTTKILFKKFLRHTIRFNSPEYLLQTLRSCINPDGVNGIFCEFEVLGKIQSLILSNFPGIKFLHTEKLAIDLVNKGDQVEVATTEHNRAHRSISENYKQITNEYYFPEIKKTLMTISKNCKICLENKYKRHPPRPEIGKTPIPEFPGEILHIDIFSVDKHHFLTCICKFSKFAITLPIQSRSTIDIKNALLILLNKFKKTRILVSDNEKSFQSKTISHMLRDYFKIDQFFVPPLHSKSNGQIERFHSTVTEIARCIKSEQNLTDITELILLATYKYNNTIHSTIEAKPIDIINDFSAFHLNQIKSKLISAQDKILKRCGNDKRVFKVGDVVFVRRNKRLGNKLNKVYIQNTVQKDLGTTVMINGKQIHKDNIR</sequence>
<dbReference type="InterPro" id="IPR001584">
    <property type="entry name" value="Integrase_cat-core"/>
</dbReference>
<dbReference type="GO" id="GO:0003964">
    <property type="term" value="F:RNA-directed DNA polymerase activity"/>
    <property type="evidence" value="ECO:0007669"/>
    <property type="project" value="UniProtKB-KW"/>
</dbReference>
<evidence type="ECO:0000313" key="10">
    <source>
        <dbReference type="EMBL" id="CAD6991708.1"/>
    </source>
</evidence>
<reference evidence="10" key="1">
    <citation type="submission" date="2020-11" db="EMBL/GenBank/DDBJ databases">
        <authorList>
            <person name="Whitehead M."/>
        </authorList>
    </citation>
    <scope>NUCLEOTIDE SEQUENCE</scope>
    <source>
        <strain evidence="10">EGII</strain>
    </source>
</reference>
<dbReference type="Gene3D" id="3.10.10.10">
    <property type="entry name" value="HIV Type 1 Reverse Transcriptase, subunit A, domain 1"/>
    <property type="match status" value="1"/>
</dbReference>
<dbReference type="InterPro" id="IPR000477">
    <property type="entry name" value="RT_dom"/>
</dbReference>
<dbReference type="InterPro" id="IPR012337">
    <property type="entry name" value="RNaseH-like_sf"/>
</dbReference>
<dbReference type="SUPFAM" id="SSF53098">
    <property type="entry name" value="Ribonuclease H-like"/>
    <property type="match status" value="1"/>
</dbReference>
<evidence type="ECO:0000256" key="7">
    <source>
        <dbReference type="ARBA" id="ARBA00022918"/>
    </source>
</evidence>
<dbReference type="InterPro" id="IPR050951">
    <property type="entry name" value="Retrovirus_Pol_polyprotein"/>
</dbReference>
<accession>A0A811TZZ7</accession>
<dbReference type="PANTHER" id="PTHR37984:SF5">
    <property type="entry name" value="PROTEIN NYNRIN-LIKE"/>
    <property type="match status" value="1"/>
</dbReference>
<dbReference type="InterPro" id="IPR041373">
    <property type="entry name" value="RT_RNaseH"/>
</dbReference>
<dbReference type="PROSITE" id="PS50994">
    <property type="entry name" value="INTEGRASE"/>
    <property type="match status" value="1"/>
</dbReference>
<feature type="domain" description="Reverse transcriptase" evidence="8">
    <location>
        <begin position="64"/>
        <end position="249"/>
    </location>
</feature>
<evidence type="ECO:0000256" key="2">
    <source>
        <dbReference type="ARBA" id="ARBA00022679"/>
    </source>
</evidence>
<evidence type="ECO:0000256" key="6">
    <source>
        <dbReference type="ARBA" id="ARBA00022801"/>
    </source>
</evidence>
<organism evidence="10 11">
    <name type="scientific">Ceratitis capitata</name>
    <name type="common">Mediterranean fruit fly</name>
    <name type="synonym">Tephritis capitata</name>
    <dbReference type="NCBI Taxonomy" id="7213"/>
    <lineage>
        <taxon>Eukaryota</taxon>
        <taxon>Metazoa</taxon>
        <taxon>Ecdysozoa</taxon>
        <taxon>Arthropoda</taxon>
        <taxon>Hexapoda</taxon>
        <taxon>Insecta</taxon>
        <taxon>Pterygota</taxon>
        <taxon>Neoptera</taxon>
        <taxon>Endopterygota</taxon>
        <taxon>Diptera</taxon>
        <taxon>Brachycera</taxon>
        <taxon>Muscomorpha</taxon>
        <taxon>Tephritoidea</taxon>
        <taxon>Tephritidae</taxon>
        <taxon>Ceratitis</taxon>
        <taxon>Ceratitis</taxon>
    </lineage>
</organism>
<dbReference type="OrthoDB" id="8057740at2759"/>
<dbReference type="EC" id="2.7.7.49" evidence="1"/>
<dbReference type="InterPro" id="IPR036397">
    <property type="entry name" value="RNaseH_sf"/>
</dbReference>
<keyword evidence="6" id="KW-0378">Hydrolase</keyword>
<evidence type="ECO:0000259" key="8">
    <source>
        <dbReference type="PROSITE" id="PS50878"/>
    </source>
</evidence>
<keyword evidence="5" id="KW-0255">Endonuclease</keyword>
<evidence type="ECO:0000256" key="1">
    <source>
        <dbReference type="ARBA" id="ARBA00012493"/>
    </source>
</evidence>
<dbReference type="GO" id="GO:0016787">
    <property type="term" value="F:hydrolase activity"/>
    <property type="evidence" value="ECO:0007669"/>
    <property type="project" value="UniProtKB-KW"/>
</dbReference>
<dbReference type="GO" id="GO:0015074">
    <property type="term" value="P:DNA integration"/>
    <property type="evidence" value="ECO:0007669"/>
    <property type="project" value="InterPro"/>
</dbReference>
<gene>
    <name evidence="10" type="ORF">CCAP1982_LOCUS621</name>
</gene>
<dbReference type="Pfam" id="PF17917">
    <property type="entry name" value="RT_RNaseH"/>
    <property type="match status" value="1"/>
</dbReference>
<dbReference type="GO" id="GO:0042575">
    <property type="term" value="C:DNA polymerase complex"/>
    <property type="evidence" value="ECO:0007669"/>
    <property type="project" value="UniProtKB-ARBA"/>
</dbReference>
<dbReference type="CDD" id="cd01647">
    <property type="entry name" value="RT_LTR"/>
    <property type="match status" value="1"/>
</dbReference>
<name>A0A811TZZ7_CERCA</name>
<evidence type="ECO:0000259" key="9">
    <source>
        <dbReference type="PROSITE" id="PS50994"/>
    </source>
</evidence>
<dbReference type="EMBL" id="CAJHJT010000001">
    <property type="protein sequence ID" value="CAD6991708.1"/>
    <property type="molecule type" value="Genomic_DNA"/>
</dbReference>
<dbReference type="FunFam" id="3.30.70.270:FF:000020">
    <property type="entry name" value="Transposon Tf2-6 polyprotein-like Protein"/>
    <property type="match status" value="1"/>
</dbReference>
<feature type="domain" description="Integrase catalytic" evidence="9">
    <location>
        <begin position="655"/>
        <end position="809"/>
    </location>
</feature>
<keyword evidence="4" id="KW-0540">Nuclease</keyword>
<keyword evidence="2" id="KW-0808">Transferase</keyword>
<keyword evidence="3" id="KW-0548">Nucleotidyltransferase</keyword>
<dbReference type="InterPro" id="IPR043502">
    <property type="entry name" value="DNA/RNA_pol_sf"/>
</dbReference>
<dbReference type="Gene3D" id="3.30.420.10">
    <property type="entry name" value="Ribonuclease H-like superfamily/Ribonuclease H"/>
    <property type="match status" value="1"/>
</dbReference>
<evidence type="ECO:0000256" key="4">
    <source>
        <dbReference type="ARBA" id="ARBA00022722"/>
    </source>
</evidence>
<dbReference type="AlphaFoldDB" id="A0A811TZZ7"/>
<dbReference type="Gene3D" id="3.30.70.270">
    <property type="match status" value="2"/>
</dbReference>
<dbReference type="CDD" id="cd09274">
    <property type="entry name" value="RNase_HI_RT_Ty3"/>
    <property type="match status" value="1"/>
</dbReference>